<gene>
    <name evidence="2" type="primary">yaaA_1</name>
    <name evidence="2" type="ORF">GCM10008917_03030</name>
</gene>
<reference evidence="2 3" key="1">
    <citation type="journal article" date="2019" name="Int. J. Syst. Evol. Microbiol.">
        <title>The Global Catalogue of Microorganisms (GCM) 10K type strain sequencing project: providing services to taxonomists for standard genome sequencing and annotation.</title>
        <authorList>
            <consortium name="The Broad Institute Genomics Platform"/>
            <consortium name="The Broad Institute Genome Sequencing Center for Infectious Disease"/>
            <person name="Wu L."/>
            <person name="Ma J."/>
        </authorList>
    </citation>
    <scope>NUCLEOTIDE SEQUENCE [LARGE SCALE GENOMIC DNA]</scope>
    <source>
        <strain evidence="2 3">JCM 6486</strain>
    </source>
</reference>
<organism evidence="2 3">
    <name type="scientific">Paraclostridium tenue</name>
    <dbReference type="NCBI Taxonomy" id="1737"/>
    <lineage>
        <taxon>Bacteria</taxon>
        <taxon>Bacillati</taxon>
        <taxon>Bacillota</taxon>
        <taxon>Clostridia</taxon>
        <taxon>Peptostreptococcales</taxon>
        <taxon>Peptostreptococcaceae</taxon>
        <taxon>Paraclostridium</taxon>
    </lineage>
</organism>
<dbReference type="EMBL" id="BAAACP010000001">
    <property type="protein sequence ID" value="GAA0861490.1"/>
    <property type="molecule type" value="Genomic_DNA"/>
</dbReference>
<proteinExistence type="inferred from homology"/>
<accession>A0ABN1LX68</accession>
<dbReference type="Proteomes" id="UP001400965">
    <property type="component" value="Unassembled WGS sequence"/>
</dbReference>
<dbReference type="RefSeq" id="WP_346041403.1">
    <property type="nucleotide sequence ID" value="NZ_BAAACP010000001.1"/>
</dbReference>
<dbReference type="PANTHER" id="PTHR30283:SF4">
    <property type="entry name" value="PEROXIDE STRESS RESISTANCE PROTEIN YAAA"/>
    <property type="match status" value="1"/>
</dbReference>
<dbReference type="Pfam" id="PF03883">
    <property type="entry name" value="H2O2_YaaD"/>
    <property type="match status" value="1"/>
</dbReference>
<evidence type="ECO:0000313" key="3">
    <source>
        <dbReference type="Proteomes" id="UP001400965"/>
    </source>
</evidence>
<comment type="similarity">
    <text evidence="1">Belongs to the UPF0246 family.</text>
</comment>
<evidence type="ECO:0000256" key="1">
    <source>
        <dbReference type="HAMAP-Rule" id="MF_00652"/>
    </source>
</evidence>
<comment type="caution">
    <text evidence="2">The sequence shown here is derived from an EMBL/GenBank/DDBJ whole genome shotgun (WGS) entry which is preliminary data.</text>
</comment>
<name>A0ABN1LX68_9FIRM</name>
<evidence type="ECO:0000313" key="2">
    <source>
        <dbReference type="EMBL" id="GAA0861490.1"/>
    </source>
</evidence>
<dbReference type="HAMAP" id="MF_00652">
    <property type="entry name" value="UPF0246"/>
    <property type="match status" value="1"/>
</dbReference>
<keyword evidence="3" id="KW-1185">Reference proteome</keyword>
<sequence>MITIISPATTMNFDRFVDLKSSKPFFDKDIKKLIDLLKSLNTIEIGNLMNLSDDLANLNYDRYKILGTDESKYLQAILAFDGQVFNCINVDDFNYYDFEFANNHLRIMSGLYGILKPFDLIQSYRLEMKAKLKNELGNDLYKFWKDKLTSYLYDELLNQNDKTLVNLASNEYSKAINLKSLSKNFNVINIEFKDYRESMNSYKVIGIYSKKARGYLTRYMIKNKINNINELKNFNYDGYIFNNELSDSNNFIFTR</sequence>
<dbReference type="PANTHER" id="PTHR30283">
    <property type="entry name" value="PEROXIDE STRESS RESPONSE PROTEIN YAAA"/>
    <property type="match status" value="1"/>
</dbReference>
<dbReference type="InterPro" id="IPR005583">
    <property type="entry name" value="YaaA"/>
</dbReference>
<protein>
    <recommendedName>
        <fullName evidence="1">UPF0246 protein GCM10008917_03030</fullName>
    </recommendedName>
</protein>